<feature type="domain" description="AB hydrolase-1" evidence="1">
    <location>
        <begin position="93"/>
        <end position="198"/>
    </location>
</feature>
<name>A0A139IPF1_9PEZI</name>
<sequence length="381" mass="42077">MLEMTSRFVDTCMQIYRDKPSTSAFSILALVGGLAYWTQKADIDNTDRLESVRRAVKEPSKRFKTDTSSSKVLTLPDGRKLSYAEYGLPTGRPLINLHGLPGSRIEAAALEPVALRLGLRIIGVDRPGYGLSSAKSNCTLLDHAKDLIHLAEHLGLEEYAVLGTSGGGPYALACAYALPADKLKAVAVVCGMGAPDMSQKGMNFMHWAGFSFGYLYFPWICRLYMNREPHARLDLSSEERAVRLARLLLQAGNHPKDLELFETDYAEDIIRLLVPNHEASFGGQGADAVVQDGQVMCSDWGFKLEDVRKDLPVQLWYGNFDVNCPPIFGIETKERIGENAVLHLEDETHGSITFNLTWGGANGDRARVLQELVKSAGWEQN</sequence>
<keyword evidence="3" id="KW-1185">Reference proteome</keyword>
<dbReference type="Gene3D" id="3.40.50.1820">
    <property type="entry name" value="alpha/beta hydrolase"/>
    <property type="match status" value="1"/>
</dbReference>
<gene>
    <name evidence="2" type="ORF">AC579_8038</name>
</gene>
<dbReference type="Pfam" id="PF00561">
    <property type="entry name" value="Abhydrolase_1"/>
    <property type="match status" value="1"/>
</dbReference>
<organism evidence="2 3">
    <name type="scientific">Pseudocercospora musae</name>
    <dbReference type="NCBI Taxonomy" id="113226"/>
    <lineage>
        <taxon>Eukaryota</taxon>
        <taxon>Fungi</taxon>
        <taxon>Dikarya</taxon>
        <taxon>Ascomycota</taxon>
        <taxon>Pezizomycotina</taxon>
        <taxon>Dothideomycetes</taxon>
        <taxon>Dothideomycetidae</taxon>
        <taxon>Mycosphaerellales</taxon>
        <taxon>Mycosphaerellaceae</taxon>
        <taxon>Pseudocercospora</taxon>
    </lineage>
</organism>
<dbReference type="STRING" id="113226.A0A139IPF1"/>
<reference evidence="2 3" key="1">
    <citation type="submission" date="2015-07" db="EMBL/GenBank/DDBJ databases">
        <title>Comparative genomics of the Sigatoka disease complex on banana suggests a link between parallel evolutionary changes in Pseudocercospora fijiensis and Pseudocercospora eumusae and increased virulence on the banana host.</title>
        <authorList>
            <person name="Chang T.-C."/>
            <person name="Salvucci A."/>
            <person name="Crous P.W."/>
            <person name="Stergiopoulos I."/>
        </authorList>
    </citation>
    <scope>NUCLEOTIDE SEQUENCE [LARGE SCALE GENOMIC DNA]</scope>
    <source>
        <strain evidence="2 3">CBS 116634</strain>
    </source>
</reference>
<dbReference type="EMBL" id="LFZO01000032">
    <property type="protein sequence ID" value="KXT16678.1"/>
    <property type="molecule type" value="Genomic_DNA"/>
</dbReference>
<evidence type="ECO:0000259" key="1">
    <source>
        <dbReference type="Pfam" id="PF00561"/>
    </source>
</evidence>
<dbReference type="OrthoDB" id="294702at2759"/>
<dbReference type="PANTHER" id="PTHR45763">
    <property type="entry name" value="HYDROLASE, ALPHA/BETA FOLD FAMILY PROTEIN, EXPRESSED-RELATED"/>
    <property type="match status" value="1"/>
</dbReference>
<evidence type="ECO:0000313" key="2">
    <source>
        <dbReference type="EMBL" id="KXT16678.1"/>
    </source>
</evidence>
<dbReference type="AlphaFoldDB" id="A0A139IPF1"/>
<dbReference type="InterPro" id="IPR000073">
    <property type="entry name" value="AB_hydrolase_1"/>
</dbReference>
<dbReference type="Proteomes" id="UP000073492">
    <property type="component" value="Unassembled WGS sequence"/>
</dbReference>
<dbReference type="PANTHER" id="PTHR45763:SF46">
    <property type="entry name" value="AB HYDROLASE-1 DOMAIN-CONTAINING PROTEIN"/>
    <property type="match status" value="1"/>
</dbReference>
<dbReference type="InterPro" id="IPR029058">
    <property type="entry name" value="AB_hydrolase_fold"/>
</dbReference>
<accession>A0A139IPF1</accession>
<dbReference type="SUPFAM" id="SSF53474">
    <property type="entry name" value="alpha/beta-Hydrolases"/>
    <property type="match status" value="1"/>
</dbReference>
<evidence type="ECO:0000313" key="3">
    <source>
        <dbReference type="Proteomes" id="UP000073492"/>
    </source>
</evidence>
<proteinExistence type="predicted"/>
<comment type="caution">
    <text evidence="2">The sequence shown here is derived from an EMBL/GenBank/DDBJ whole genome shotgun (WGS) entry which is preliminary data.</text>
</comment>
<protein>
    <recommendedName>
        <fullName evidence="1">AB hydrolase-1 domain-containing protein</fullName>
    </recommendedName>
</protein>